<comment type="cofactor">
    <cofactor evidence="1 6">
        <name>Zn(2+)</name>
        <dbReference type="ChEBI" id="CHEBI:29105"/>
    </cofactor>
</comment>
<evidence type="ECO:0000313" key="8">
    <source>
        <dbReference type="EMBL" id="NGX88165.1"/>
    </source>
</evidence>
<dbReference type="PROSITE" id="PS00059">
    <property type="entry name" value="ADH_ZINC"/>
    <property type="match status" value="1"/>
</dbReference>
<evidence type="ECO:0000259" key="7">
    <source>
        <dbReference type="SMART" id="SM00829"/>
    </source>
</evidence>
<dbReference type="InterPro" id="IPR011032">
    <property type="entry name" value="GroES-like_sf"/>
</dbReference>
<dbReference type="InterPro" id="IPR013149">
    <property type="entry name" value="ADH-like_C"/>
</dbReference>
<dbReference type="SMART" id="SM00829">
    <property type="entry name" value="PKS_ER"/>
    <property type="match status" value="1"/>
</dbReference>
<comment type="similarity">
    <text evidence="2 6">Belongs to the zinc-containing alcohol dehydrogenase family.</text>
</comment>
<name>A0A6M2B578_9GAMM</name>
<organism evidence="8 9">
    <name type="scientific">Rahnella contaminans</name>
    <dbReference type="NCBI Taxonomy" id="2703882"/>
    <lineage>
        <taxon>Bacteria</taxon>
        <taxon>Pseudomonadati</taxon>
        <taxon>Pseudomonadota</taxon>
        <taxon>Gammaproteobacteria</taxon>
        <taxon>Enterobacterales</taxon>
        <taxon>Yersiniaceae</taxon>
        <taxon>Rahnella</taxon>
    </lineage>
</organism>
<dbReference type="InterPro" id="IPR036291">
    <property type="entry name" value="NAD(P)-bd_dom_sf"/>
</dbReference>
<keyword evidence="5" id="KW-0560">Oxidoreductase</keyword>
<evidence type="ECO:0000256" key="2">
    <source>
        <dbReference type="ARBA" id="ARBA00008072"/>
    </source>
</evidence>
<dbReference type="EMBL" id="JAADJS010000002">
    <property type="protein sequence ID" value="NGX88165.1"/>
    <property type="molecule type" value="Genomic_DNA"/>
</dbReference>
<dbReference type="GO" id="GO:0008270">
    <property type="term" value="F:zinc ion binding"/>
    <property type="evidence" value="ECO:0007669"/>
    <property type="project" value="InterPro"/>
</dbReference>
<evidence type="ECO:0000256" key="4">
    <source>
        <dbReference type="ARBA" id="ARBA00022833"/>
    </source>
</evidence>
<sequence length="354" mass="37671">MSVYSPKRTAPRMIEAAVVSDNHQLKFEKLRLSAPRRNEVGVRIVACGICHTDISFFSPGAVLGHEGAGIVEQIGSAVTTVKPGDHVVLSFQSCGQCDACSAHRPADCEHFSTLNFGFSRLDGSSAYPPGISGHFFGQSSFASYALVTEQNLVKVGKSLPLATLAPLGCGLQTGAGTVMNTLKVKKSDRLLVIGTGAVGMAAVMAAKIAGAKEIIALDQHQHRRDLALELGATEAMKTGKERSLRETLDYVIDTAGVSALDKLGQDALKDGGTMVRLTGTGGATLSRGRKILSVIQGDSVAQAFIPKMITLWQAGQFPFDRLLHFYDFQDIRQAIDDAACGKVMKAVLRWPAQA</sequence>
<reference evidence="8 9" key="1">
    <citation type="submission" date="2020-03" db="EMBL/GenBank/DDBJ databases">
        <title>Rahnella aceri sp. nov., isoated from traditional Jeju Makgeolli.</title>
        <authorList>
            <person name="Kim I.S."/>
            <person name="Jeon D."/>
        </authorList>
    </citation>
    <scope>NUCLEOTIDE SEQUENCE [LARGE SCALE GENOMIC DNA]</scope>
    <source>
        <strain evidence="8 9">Lac-M11</strain>
    </source>
</reference>
<keyword evidence="4 6" id="KW-0862">Zinc</keyword>
<protein>
    <submittedName>
        <fullName evidence="8">NAD(P)-dependent alcohol dehydrogenase</fullName>
    </submittedName>
</protein>
<evidence type="ECO:0000256" key="1">
    <source>
        <dbReference type="ARBA" id="ARBA00001947"/>
    </source>
</evidence>
<dbReference type="SUPFAM" id="SSF50129">
    <property type="entry name" value="GroES-like"/>
    <property type="match status" value="1"/>
</dbReference>
<feature type="domain" description="Enoyl reductase (ER)" evidence="7">
    <location>
        <begin position="20"/>
        <end position="348"/>
    </location>
</feature>
<dbReference type="CDD" id="cd08278">
    <property type="entry name" value="benzyl_alcohol_DH"/>
    <property type="match status" value="1"/>
</dbReference>
<dbReference type="AlphaFoldDB" id="A0A6M2B578"/>
<dbReference type="Gene3D" id="3.90.180.10">
    <property type="entry name" value="Medium-chain alcohol dehydrogenases, catalytic domain"/>
    <property type="match status" value="1"/>
</dbReference>
<dbReference type="InterPro" id="IPR020843">
    <property type="entry name" value="ER"/>
</dbReference>
<dbReference type="GO" id="GO:0016616">
    <property type="term" value="F:oxidoreductase activity, acting on the CH-OH group of donors, NAD or NADP as acceptor"/>
    <property type="evidence" value="ECO:0007669"/>
    <property type="project" value="UniProtKB-ARBA"/>
</dbReference>
<dbReference type="PANTHER" id="PTHR43350:SF2">
    <property type="entry name" value="GROES-LIKE ZINC-BINDING ALCOHOL DEHYDROGENASE FAMILY PROTEIN"/>
    <property type="match status" value="1"/>
</dbReference>
<evidence type="ECO:0000256" key="3">
    <source>
        <dbReference type="ARBA" id="ARBA00022723"/>
    </source>
</evidence>
<keyword evidence="9" id="KW-1185">Reference proteome</keyword>
<dbReference type="SUPFAM" id="SSF51735">
    <property type="entry name" value="NAD(P)-binding Rossmann-fold domains"/>
    <property type="match status" value="1"/>
</dbReference>
<proteinExistence type="inferred from homology"/>
<dbReference type="Pfam" id="PF00107">
    <property type="entry name" value="ADH_zinc_N"/>
    <property type="match status" value="1"/>
</dbReference>
<dbReference type="Gene3D" id="3.40.50.720">
    <property type="entry name" value="NAD(P)-binding Rossmann-like Domain"/>
    <property type="match status" value="1"/>
</dbReference>
<dbReference type="InterPro" id="IPR013154">
    <property type="entry name" value="ADH-like_N"/>
</dbReference>
<gene>
    <name evidence="8" type="ORF">GW579_13875</name>
</gene>
<evidence type="ECO:0000256" key="5">
    <source>
        <dbReference type="ARBA" id="ARBA00023002"/>
    </source>
</evidence>
<dbReference type="Pfam" id="PF08240">
    <property type="entry name" value="ADH_N"/>
    <property type="match status" value="1"/>
</dbReference>
<evidence type="ECO:0000256" key="6">
    <source>
        <dbReference type="RuleBase" id="RU361277"/>
    </source>
</evidence>
<accession>A0A6M2B578</accession>
<dbReference type="RefSeq" id="WP_152325523.1">
    <property type="nucleotide sequence ID" value="NZ_JAADJS010000002.1"/>
</dbReference>
<comment type="caution">
    <text evidence="8">The sequence shown here is derived from an EMBL/GenBank/DDBJ whole genome shotgun (WGS) entry which is preliminary data.</text>
</comment>
<dbReference type="PANTHER" id="PTHR43350">
    <property type="entry name" value="NAD-DEPENDENT ALCOHOL DEHYDROGENASE"/>
    <property type="match status" value="1"/>
</dbReference>
<dbReference type="Proteomes" id="UP000476696">
    <property type="component" value="Unassembled WGS sequence"/>
</dbReference>
<keyword evidence="3 6" id="KW-0479">Metal-binding</keyword>
<evidence type="ECO:0000313" key="9">
    <source>
        <dbReference type="Proteomes" id="UP000476696"/>
    </source>
</evidence>
<dbReference type="InterPro" id="IPR002328">
    <property type="entry name" value="ADH_Zn_CS"/>
</dbReference>